<name>A0ABN3U536_9ACTN</name>
<evidence type="ECO:0000256" key="2">
    <source>
        <dbReference type="SAM" id="Phobius"/>
    </source>
</evidence>
<feature type="transmembrane region" description="Helical" evidence="2">
    <location>
        <begin position="7"/>
        <end position="28"/>
    </location>
</feature>
<organism evidence="3 4">
    <name type="scientific">Actinocorallia aurantiaca</name>
    <dbReference type="NCBI Taxonomy" id="46204"/>
    <lineage>
        <taxon>Bacteria</taxon>
        <taxon>Bacillati</taxon>
        <taxon>Actinomycetota</taxon>
        <taxon>Actinomycetes</taxon>
        <taxon>Streptosporangiales</taxon>
        <taxon>Thermomonosporaceae</taxon>
        <taxon>Actinocorallia</taxon>
    </lineage>
</organism>
<protein>
    <submittedName>
        <fullName evidence="3">CbtA family protein</fullName>
    </submittedName>
</protein>
<feature type="region of interest" description="Disordered" evidence="1">
    <location>
        <begin position="47"/>
        <end position="68"/>
    </location>
</feature>
<feature type="transmembrane region" description="Helical" evidence="2">
    <location>
        <begin position="75"/>
        <end position="98"/>
    </location>
</feature>
<sequence length="258" mass="26418">MSPRTFLINGLIAGLIAGILAFGAAYFFGEPHIDGAIAVEEAAASDHSHAEGTPAHSHDEEEGGISRSQQSTAGLATATIAIGVALGGIVGIAAAFALGRVGRLRPAASTALVAVVGFVSFALVSWAKYPPNPPAVGSGETIGSRTAAYFGFQAVSVLLAVGAVILAARLARRNDAWLASVVPALGWLVLVTVVGLALPTVDEVPGDFPADTLWGFRFSSLITQTVLWGTITVVLSGLVQRAARAAQVRQALIESVRT</sequence>
<evidence type="ECO:0000256" key="1">
    <source>
        <dbReference type="SAM" id="MobiDB-lite"/>
    </source>
</evidence>
<comment type="caution">
    <text evidence="3">The sequence shown here is derived from an EMBL/GenBank/DDBJ whole genome shotgun (WGS) entry which is preliminary data.</text>
</comment>
<keyword evidence="2" id="KW-0472">Membrane</keyword>
<feature type="transmembrane region" description="Helical" evidence="2">
    <location>
        <begin position="147"/>
        <end position="170"/>
    </location>
</feature>
<evidence type="ECO:0000313" key="4">
    <source>
        <dbReference type="Proteomes" id="UP001501842"/>
    </source>
</evidence>
<keyword evidence="4" id="KW-1185">Reference proteome</keyword>
<reference evidence="3 4" key="1">
    <citation type="journal article" date="2019" name="Int. J. Syst. Evol. Microbiol.">
        <title>The Global Catalogue of Microorganisms (GCM) 10K type strain sequencing project: providing services to taxonomists for standard genome sequencing and annotation.</title>
        <authorList>
            <consortium name="The Broad Institute Genomics Platform"/>
            <consortium name="The Broad Institute Genome Sequencing Center for Infectious Disease"/>
            <person name="Wu L."/>
            <person name="Ma J."/>
        </authorList>
    </citation>
    <scope>NUCLEOTIDE SEQUENCE [LARGE SCALE GENOMIC DNA]</scope>
    <source>
        <strain evidence="3 4">JCM 8201</strain>
    </source>
</reference>
<dbReference type="EMBL" id="BAAATZ010000007">
    <property type="protein sequence ID" value="GAA2724818.1"/>
    <property type="molecule type" value="Genomic_DNA"/>
</dbReference>
<dbReference type="RefSeq" id="WP_344450321.1">
    <property type="nucleotide sequence ID" value="NZ_BAAATZ010000007.1"/>
</dbReference>
<accession>A0ABN3U536</accession>
<feature type="transmembrane region" description="Helical" evidence="2">
    <location>
        <begin position="110"/>
        <end position="127"/>
    </location>
</feature>
<proteinExistence type="predicted"/>
<feature type="transmembrane region" description="Helical" evidence="2">
    <location>
        <begin position="218"/>
        <end position="239"/>
    </location>
</feature>
<keyword evidence="2" id="KW-0812">Transmembrane</keyword>
<dbReference type="Pfam" id="PF09490">
    <property type="entry name" value="CbtA"/>
    <property type="match status" value="1"/>
</dbReference>
<keyword evidence="2" id="KW-1133">Transmembrane helix</keyword>
<gene>
    <name evidence="3" type="ORF">GCM10010439_23330</name>
</gene>
<feature type="transmembrane region" description="Helical" evidence="2">
    <location>
        <begin position="177"/>
        <end position="198"/>
    </location>
</feature>
<evidence type="ECO:0000313" key="3">
    <source>
        <dbReference type="EMBL" id="GAA2724818.1"/>
    </source>
</evidence>
<dbReference type="InterPro" id="IPR012666">
    <property type="entry name" value="CbtA_put"/>
</dbReference>
<dbReference type="Proteomes" id="UP001501842">
    <property type="component" value="Unassembled WGS sequence"/>
</dbReference>